<dbReference type="EMBL" id="BK015870">
    <property type="protein sequence ID" value="DAD70779.1"/>
    <property type="molecule type" value="Genomic_DNA"/>
</dbReference>
<evidence type="ECO:0000313" key="1">
    <source>
        <dbReference type="EMBL" id="DAD70779.1"/>
    </source>
</evidence>
<organism evidence="1">
    <name type="scientific">Siphoviridae sp. ctKcB20</name>
    <dbReference type="NCBI Taxonomy" id="2827568"/>
    <lineage>
        <taxon>Viruses</taxon>
        <taxon>Duplodnaviria</taxon>
        <taxon>Heunggongvirae</taxon>
        <taxon>Uroviricota</taxon>
        <taxon>Caudoviricetes</taxon>
    </lineage>
</organism>
<protein>
    <submittedName>
        <fullName evidence="1">Uncharacterized protein</fullName>
    </submittedName>
</protein>
<accession>A0A8S5LLN5</accession>
<reference evidence="1" key="1">
    <citation type="journal article" date="2021" name="Proc. Natl. Acad. Sci. U.S.A.">
        <title>A Catalog of Tens of Thousands of Viruses from Human Metagenomes Reveals Hidden Associations with Chronic Diseases.</title>
        <authorList>
            <person name="Tisza M.J."/>
            <person name="Buck C.B."/>
        </authorList>
    </citation>
    <scope>NUCLEOTIDE SEQUENCE</scope>
    <source>
        <strain evidence="1">CtKcB20</strain>
    </source>
</reference>
<proteinExistence type="predicted"/>
<sequence>MKKVRWYKLATNFPNQTFPTMEDIKTTDAALVVAYQQAMKDGDINRAQTILATIPNYNSKIITADLLNSILDTCTAIQDYYNKRYSPAYVVSETQPTNQQPTDFWFEVTGVTA</sequence>
<name>A0A8S5LLN5_9CAUD</name>